<sequence>MVLHASKILGNNKTRFVDSNTEMYDDNQQTHKPNSFTENQHNPTETDNSQFGLSNFSSLISFPSQDKLDLSNAPPWAHILDRRQKEMAQTMAAQETELKSQQGKLKLFQKLIDENHALKSQLAEANAQIRTLKSQQQLNVTPEDTANNLPDQDILLTGTCESQHALSTEEWEKRKLEIKTKKNLQQKNDEAQQLKQFHQLDQHQMQRNQRSKATPTSYVKITGKNLPAKKKTISQPPTEKMINWAHHLLTPATDNTTYTFVYMGSPRRTLHSEIRKALRLVGIAQERVIDIQFPAHGVVGLLIHSSYEKELRDLLHQAKLSPKDDFNPISATTIGDPTLLTNLTKVERAKEAKTIYQERMFTMCSRMPKKHLGIAILRHFTSLPSNDTHYINTEYWTRFQEKHPKPTSRHLLYPTHIIHKDNYLSF</sequence>
<gene>
    <name evidence="3" type="ORF">INT45_011523</name>
</gene>
<protein>
    <submittedName>
        <fullName evidence="3">Uncharacterized protein</fullName>
    </submittedName>
</protein>
<feature type="coiled-coil region" evidence="1">
    <location>
        <begin position="108"/>
        <end position="135"/>
    </location>
</feature>
<feature type="coiled-coil region" evidence="1">
    <location>
        <begin position="174"/>
        <end position="201"/>
    </location>
</feature>
<reference evidence="3 4" key="1">
    <citation type="submission" date="2020-12" db="EMBL/GenBank/DDBJ databases">
        <title>Metabolic potential, ecology and presence of endohyphal bacteria is reflected in genomic diversity of Mucoromycotina.</title>
        <authorList>
            <person name="Muszewska A."/>
            <person name="Okrasinska A."/>
            <person name="Steczkiewicz K."/>
            <person name="Drgas O."/>
            <person name="Orlowska M."/>
            <person name="Perlinska-Lenart U."/>
            <person name="Aleksandrzak-Piekarczyk T."/>
            <person name="Szatraj K."/>
            <person name="Zielenkiewicz U."/>
            <person name="Pilsyk S."/>
            <person name="Malc E."/>
            <person name="Mieczkowski P."/>
            <person name="Kruszewska J.S."/>
            <person name="Biernat P."/>
            <person name="Pawlowska J."/>
        </authorList>
    </citation>
    <scope>NUCLEOTIDE SEQUENCE [LARGE SCALE GENOMIC DNA]</scope>
    <source>
        <strain evidence="3 4">CBS 142.35</strain>
    </source>
</reference>
<comment type="caution">
    <text evidence="3">The sequence shown here is derived from an EMBL/GenBank/DDBJ whole genome shotgun (WGS) entry which is preliminary data.</text>
</comment>
<feature type="region of interest" description="Disordered" evidence="2">
    <location>
        <begin position="24"/>
        <end position="52"/>
    </location>
</feature>
<keyword evidence="4" id="KW-1185">Reference proteome</keyword>
<evidence type="ECO:0000256" key="1">
    <source>
        <dbReference type="SAM" id="Coils"/>
    </source>
</evidence>
<accession>A0A8H7VLD2</accession>
<evidence type="ECO:0000256" key="2">
    <source>
        <dbReference type="SAM" id="MobiDB-lite"/>
    </source>
</evidence>
<keyword evidence="1" id="KW-0175">Coiled coil</keyword>
<dbReference type="Proteomes" id="UP000646827">
    <property type="component" value="Unassembled WGS sequence"/>
</dbReference>
<dbReference type="EMBL" id="JAEPRB010000066">
    <property type="protein sequence ID" value="KAG2223177.1"/>
    <property type="molecule type" value="Genomic_DNA"/>
</dbReference>
<dbReference type="AlphaFoldDB" id="A0A8H7VLD2"/>
<evidence type="ECO:0000313" key="3">
    <source>
        <dbReference type="EMBL" id="KAG2223177.1"/>
    </source>
</evidence>
<proteinExistence type="predicted"/>
<dbReference type="OrthoDB" id="2206543at2759"/>
<organism evidence="3 4">
    <name type="scientific">Circinella minor</name>
    <dbReference type="NCBI Taxonomy" id="1195481"/>
    <lineage>
        <taxon>Eukaryota</taxon>
        <taxon>Fungi</taxon>
        <taxon>Fungi incertae sedis</taxon>
        <taxon>Mucoromycota</taxon>
        <taxon>Mucoromycotina</taxon>
        <taxon>Mucoromycetes</taxon>
        <taxon>Mucorales</taxon>
        <taxon>Lichtheimiaceae</taxon>
        <taxon>Circinella</taxon>
    </lineage>
</organism>
<name>A0A8H7VLD2_9FUNG</name>
<evidence type="ECO:0000313" key="4">
    <source>
        <dbReference type="Proteomes" id="UP000646827"/>
    </source>
</evidence>